<reference evidence="2 3" key="1">
    <citation type="submission" date="2020-02" db="EMBL/GenBank/DDBJ databases">
        <title>Paenibacillus sp. nov., isolated from rhizosphere soil of tomato.</title>
        <authorList>
            <person name="Weon H.-Y."/>
            <person name="Lee S.A."/>
        </authorList>
    </citation>
    <scope>NUCLEOTIDE SEQUENCE [LARGE SCALE GENOMIC DNA]</scope>
    <source>
        <strain evidence="2 3">14171R-81</strain>
    </source>
</reference>
<organism evidence="2 3">
    <name type="scientific">Paenibacillus rhizovicinus</name>
    <dbReference type="NCBI Taxonomy" id="2704463"/>
    <lineage>
        <taxon>Bacteria</taxon>
        <taxon>Bacillati</taxon>
        <taxon>Bacillota</taxon>
        <taxon>Bacilli</taxon>
        <taxon>Bacillales</taxon>
        <taxon>Paenibacillaceae</taxon>
        <taxon>Paenibacillus</taxon>
    </lineage>
</organism>
<dbReference type="KEGG" id="prz:GZH47_19335"/>
<keyword evidence="1" id="KW-1133">Transmembrane helix</keyword>
<keyword evidence="3" id="KW-1185">Reference proteome</keyword>
<keyword evidence="1" id="KW-0812">Transmembrane</keyword>
<evidence type="ECO:0000256" key="1">
    <source>
        <dbReference type="SAM" id="Phobius"/>
    </source>
</evidence>
<gene>
    <name evidence="2" type="ORF">GZH47_19335</name>
</gene>
<evidence type="ECO:0000313" key="2">
    <source>
        <dbReference type="EMBL" id="QHW32748.1"/>
    </source>
</evidence>
<name>A0A6C0P2M8_9BACL</name>
<sequence>MRWIGVFRAASYVWRKNTFAKLLLSFMVVNVLNLMFVFGLFYYKSDQVMKDEINQLSHKLLAQTQNVSNYMYTSTIKGGYDLYYDDSVYSAMFSGDEVDVYDQHNLLTRMNRFLQSNPIVQSIYLYNFQLDPLSLPRTPI</sequence>
<protein>
    <recommendedName>
        <fullName evidence="4">Sensor histidine kinase</fullName>
    </recommendedName>
</protein>
<feature type="transmembrane region" description="Helical" evidence="1">
    <location>
        <begin position="22"/>
        <end position="43"/>
    </location>
</feature>
<accession>A0A6C0P2M8</accession>
<dbReference type="RefSeq" id="WP_162642586.1">
    <property type="nucleotide sequence ID" value="NZ_CP048286.1"/>
</dbReference>
<dbReference type="AlphaFoldDB" id="A0A6C0P2M8"/>
<dbReference type="Proteomes" id="UP000479114">
    <property type="component" value="Chromosome"/>
</dbReference>
<evidence type="ECO:0000313" key="3">
    <source>
        <dbReference type="Proteomes" id="UP000479114"/>
    </source>
</evidence>
<evidence type="ECO:0008006" key="4">
    <source>
        <dbReference type="Google" id="ProtNLM"/>
    </source>
</evidence>
<dbReference type="EMBL" id="CP048286">
    <property type="protein sequence ID" value="QHW32748.1"/>
    <property type="molecule type" value="Genomic_DNA"/>
</dbReference>
<keyword evidence="1" id="KW-0472">Membrane</keyword>
<proteinExistence type="predicted"/>